<evidence type="ECO:0008006" key="3">
    <source>
        <dbReference type="Google" id="ProtNLM"/>
    </source>
</evidence>
<sequence>MSISNGIRNLSTATLGAALITLGIPKLAIGASLYSILDLGTLGGERTDEIGVSDINNSGQVVGYADAPGGLEFNHAFLAEKGSIKDLGTLGGYNSAARGINNSKQVVGESLNSSLLRRGFLWEKGVMTELKTLGGPWSVATNINDAGTVVGFSTPTGTTEEEHAVLWKNGQIQDLGTLNNSSYSFPSDINELEQVVGYSDGRAFLWENGVTKDLGTLGGDNSSAYSINNLGQVVGYSDVEYGFPRHAFLWEDGVMESLGTLGGDDSYAYDINNLGQVVGSSQTGKLREYPYLPSNLTEEIAHGFLWENGVMTDLNTLIPDSSGWEVISSWGINDLGQITGVGVKNSQWRAFLMSPKSVPEPGSIFGSLLALTGGVGLALKYKKYKQFNGDFKS</sequence>
<reference evidence="1" key="1">
    <citation type="submission" date="2021-05" db="EMBL/GenBank/DDBJ databases">
        <authorList>
            <person name="Pietrasiak N."/>
            <person name="Ward R."/>
            <person name="Stajich J.E."/>
            <person name="Kurbessoian T."/>
        </authorList>
    </citation>
    <scope>NUCLEOTIDE SEQUENCE</scope>
    <source>
        <strain evidence="1">JT2-VF2</strain>
    </source>
</reference>
<accession>A0A951UGE0</accession>
<dbReference type="EMBL" id="JAHHHN010000007">
    <property type="protein sequence ID" value="MBW4562158.1"/>
    <property type="molecule type" value="Genomic_DNA"/>
</dbReference>
<evidence type="ECO:0000313" key="1">
    <source>
        <dbReference type="EMBL" id="MBW4562158.1"/>
    </source>
</evidence>
<name>A0A951UGE0_9NOST</name>
<dbReference type="AlphaFoldDB" id="A0A951UGE0"/>
<organism evidence="1 2">
    <name type="scientific">Mojavia pulchra JT2-VF2</name>
    <dbReference type="NCBI Taxonomy" id="287848"/>
    <lineage>
        <taxon>Bacteria</taxon>
        <taxon>Bacillati</taxon>
        <taxon>Cyanobacteriota</taxon>
        <taxon>Cyanophyceae</taxon>
        <taxon>Nostocales</taxon>
        <taxon>Nostocaceae</taxon>
    </lineage>
</organism>
<dbReference type="Proteomes" id="UP000715781">
    <property type="component" value="Unassembled WGS sequence"/>
</dbReference>
<protein>
    <recommendedName>
        <fullName evidence="3">PEP-CTERM sorting domain-containing protein</fullName>
    </recommendedName>
</protein>
<gene>
    <name evidence="1" type="ORF">KME32_13585</name>
</gene>
<evidence type="ECO:0000313" key="2">
    <source>
        <dbReference type="Proteomes" id="UP000715781"/>
    </source>
</evidence>
<dbReference type="InterPro" id="IPR014262">
    <property type="entry name" value="HAF_rpt"/>
</dbReference>
<comment type="caution">
    <text evidence="1">The sequence shown here is derived from an EMBL/GenBank/DDBJ whole genome shotgun (WGS) entry which is preliminary data.</text>
</comment>
<proteinExistence type="predicted"/>
<dbReference type="NCBIfam" id="TIGR02913">
    <property type="entry name" value="HAF_rpt"/>
    <property type="match status" value="6"/>
</dbReference>
<reference evidence="1" key="2">
    <citation type="journal article" date="2022" name="Microbiol. Resour. Announc.">
        <title>Metagenome Sequencing to Explore Phylogenomics of Terrestrial Cyanobacteria.</title>
        <authorList>
            <person name="Ward R.D."/>
            <person name="Stajich J.E."/>
            <person name="Johansen J.R."/>
            <person name="Huntemann M."/>
            <person name="Clum A."/>
            <person name="Foster B."/>
            <person name="Foster B."/>
            <person name="Roux S."/>
            <person name="Palaniappan K."/>
            <person name="Varghese N."/>
            <person name="Mukherjee S."/>
            <person name="Reddy T.B.K."/>
            <person name="Daum C."/>
            <person name="Copeland A."/>
            <person name="Chen I.A."/>
            <person name="Ivanova N.N."/>
            <person name="Kyrpides N.C."/>
            <person name="Shapiro N."/>
            <person name="Eloe-Fadrosh E.A."/>
            <person name="Pietrasiak N."/>
        </authorList>
    </citation>
    <scope>NUCLEOTIDE SEQUENCE</scope>
    <source>
        <strain evidence="1">JT2-VF2</strain>
    </source>
</reference>